<proteinExistence type="predicted"/>
<evidence type="ECO:0000313" key="1">
    <source>
        <dbReference type="EMBL" id="SVA66143.1"/>
    </source>
</evidence>
<accession>A0A381XPH0</accession>
<sequence>MEEAEKKIKTLEYDNAELVQWTNNVCVPRLQEMSDELVNRYNQKRYRGKSYNDLRWKGKEEQKGTRL</sequence>
<dbReference type="AlphaFoldDB" id="A0A381XPH0"/>
<reference evidence="1" key="1">
    <citation type="submission" date="2018-05" db="EMBL/GenBank/DDBJ databases">
        <authorList>
            <person name="Lanie J.A."/>
            <person name="Ng W.-L."/>
            <person name="Kazmierczak K.M."/>
            <person name="Andrzejewski T.M."/>
            <person name="Davidsen T.M."/>
            <person name="Wayne K.J."/>
            <person name="Tettelin H."/>
            <person name="Glass J.I."/>
            <person name="Rusch D."/>
            <person name="Podicherti R."/>
            <person name="Tsui H.-C.T."/>
            <person name="Winkler M.E."/>
        </authorList>
    </citation>
    <scope>NUCLEOTIDE SEQUENCE</scope>
</reference>
<organism evidence="1">
    <name type="scientific">marine metagenome</name>
    <dbReference type="NCBI Taxonomy" id="408172"/>
    <lineage>
        <taxon>unclassified sequences</taxon>
        <taxon>metagenomes</taxon>
        <taxon>ecological metagenomes</taxon>
    </lineage>
</organism>
<gene>
    <name evidence="1" type="ORF">METZ01_LOCUS118997</name>
</gene>
<protein>
    <submittedName>
        <fullName evidence="1">Uncharacterized protein</fullName>
    </submittedName>
</protein>
<dbReference type="EMBL" id="UINC01015763">
    <property type="protein sequence ID" value="SVA66143.1"/>
    <property type="molecule type" value="Genomic_DNA"/>
</dbReference>
<name>A0A381XPH0_9ZZZZ</name>